<dbReference type="Proteomes" id="UP001143307">
    <property type="component" value="Unassembled WGS sequence"/>
</dbReference>
<sequence length="186" mass="21864">MERKSLKKIGLSVGTDKIRHHGYHRYYTTFLEHLRDMDFAMLEIGIERGGSLKMWSEYFSRAEIYGIDINKGFQHPRGIVFKGDQSDLDLLNEVNENIEKEVRFIIDDGSHHPEHQLRTFNYLFGNMLSNGGIYILEDTETSYWSDGRLYKNKIRRGLKHPESIVEITKSLISLVRDKWLPVERCL</sequence>
<reference evidence="1" key="1">
    <citation type="submission" date="2019-02" db="EMBL/GenBank/DDBJ databases">
        <authorList>
            <person name="Li S.-H."/>
        </authorList>
    </citation>
    <scope>NUCLEOTIDE SEQUENCE</scope>
    <source>
        <strain evidence="1">IMCC8485</strain>
    </source>
</reference>
<keyword evidence="1" id="KW-0489">Methyltransferase</keyword>
<organism evidence="1 2">
    <name type="scientific">Candidatus Seongchinamella marina</name>
    <dbReference type="NCBI Taxonomy" id="2518990"/>
    <lineage>
        <taxon>Bacteria</taxon>
        <taxon>Pseudomonadati</taxon>
        <taxon>Pseudomonadota</taxon>
        <taxon>Gammaproteobacteria</taxon>
        <taxon>Cellvibrionales</taxon>
        <taxon>Halieaceae</taxon>
        <taxon>Seongchinamella</taxon>
    </lineage>
</organism>
<name>A0ABT3T0E9_9GAMM</name>
<comment type="caution">
    <text evidence="1">The sequence shown here is derived from an EMBL/GenBank/DDBJ whole genome shotgun (WGS) entry which is preliminary data.</text>
</comment>
<evidence type="ECO:0000313" key="2">
    <source>
        <dbReference type="Proteomes" id="UP001143307"/>
    </source>
</evidence>
<proteinExistence type="predicted"/>
<dbReference type="InterPro" id="IPR029063">
    <property type="entry name" value="SAM-dependent_MTases_sf"/>
</dbReference>
<dbReference type="Gene3D" id="3.40.50.150">
    <property type="entry name" value="Vaccinia Virus protein VP39"/>
    <property type="match status" value="1"/>
</dbReference>
<dbReference type="SUPFAM" id="SSF53335">
    <property type="entry name" value="S-adenosyl-L-methionine-dependent methyltransferases"/>
    <property type="match status" value="1"/>
</dbReference>
<accession>A0ABT3T0E9</accession>
<dbReference type="GO" id="GO:0008168">
    <property type="term" value="F:methyltransferase activity"/>
    <property type="evidence" value="ECO:0007669"/>
    <property type="project" value="UniProtKB-KW"/>
</dbReference>
<gene>
    <name evidence="1" type="ORF">EYC87_19360</name>
</gene>
<keyword evidence="2" id="KW-1185">Reference proteome</keyword>
<dbReference type="EMBL" id="SHNP01000016">
    <property type="protein sequence ID" value="MCX2975729.1"/>
    <property type="molecule type" value="Genomic_DNA"/>
</dbReference>
<keyword evidence="1" id="KW-0808">Transferase</keyword>
<dbReference type="GO" id="GO:0032259">
    <property type="term" value="P:methylation"/>
    <property type="evidence" value="ECO:0007669"/>
    <property type="project" value="UniProtKB-KW"/>
</dbReference>
<evidence type="ECO:0000313" key="1">
    <source>
        <dbReference type="EMBL" id="MCX2975729.1"/>
    </source>
</evidence>
<dbReference type="RefSeq" id="WP_279254350.1">
    <property type="nucleotide sequence ID" value="NZ_SHNP01000016.1"/>
</dbReference>
<protein>
    <submittedName>
        <fullName evidence="1">Class I SAM-dependent methyltransferase</fullName>
    </submittedName>
</protein>